<dbReference type="Pfam" id="PF07662">
    <property type="entry name" value="Nucleos_tra2_C"/>
    <property type="match status" value="1"/>
</dbReference>
<dbReference type="PANTHER" id="PTHR10590:SF4">
    <property type="entry name" value="SOLUTE CARRIER FAMILY 28 MEMBER 3"/>
    <property type="match status" value="1"/>
</dbReference>
<feature type="transmembrane region" description="Helical" evidence="8">
    <location>
        <begin position="421"/>
        <end position="440"/>
    </location>
</feature>
<comment type="subcellular location">
    <subcellularLocation>
        <location evidence="1">Cell membrane</location>
        <topology evidence="1">Multi-pass membrane protein</topology>
    </subcellularLocation>
</comment>
<dbReference type="Pfam" id="PF01773">
    <property type="entry name" value="Nucleos_tra2_N"/>
    <property type="match status" value="1"/>
</dbReference>
<feature type="region of interest" description="Disordered" evidence="7">
    <location>
        <begin position="234"/>
        <end position="268"/>
    </location>
</feature>
<keyword evidence="4 8" id="KW-0812">Transmembrane</keyword>
<feature type="domain" description="Nucleoside transporter/FeoB GTPase Gate" evidence="11">
    <location>
        <begin position="105"/>
        <end position="201"/>
    </location>
</feature>
<feature type="domain" description="Concentrative nucleoside transporter N-terminal" evidence="9">
    <location>
        <begin position="20"/>
        <end position="93"/>
    </location>
</feature>
<feature type="transmembrane region" description="Helical" evidence="8">
    <location>
        <begin position="103"/>
        <end position="125"/>
    </location>
</feature>
<dbReference type="Proteomes" id="UP001500221">
    <property type="component" value="Unassembled WGS sequence"/>
</dbReference>
<organism evidence="12 13">
    <name type="scientific">Nocardioides marinquilinus</name>
    <dbReference type="NCBI Taxonomy" id="1210400"/>
    <lineage>
        <taxon>Bacteria</taxon>
        <taxon>Bacillati</taxon>
        <taxon>Actinomycetota</taxon>
        <taxon>Actinomycetes</taxon>
        <taxon>Propionibacteriales</taxon>
        <taxon>Nocardioidaceae</taxon>
        <taxon>Nocardioides</taxon>
    </lineage>
</organism>
<comment type="caution">
    <text evidence="12">The sequence shown here is derived from an EMBL/GenBank/DDBJ whole genome shotgun (WGS) entry which is preliminary data.</text>
</comment>
<feature type="domain" description="Concentrative nucleoside transporter C-terminal" evidence="10">
    <location>
        <begin position="208"/>
        <end position="437"/>
    </location>
</feature>
<keyword evidence="3" id="KW-1003">Cell membrane</keyword>
<evidence type="ECO:0000256" key="3">
    <source>
        <dbReference type="ARBA" id="ARBA00022475"/>
    </source>
</evidence>
<accession>A0ABP9PFN1</accession>
<evidence type="ECO:0000313" key="13">
    <source>
        <dbReference type="Proteomes" id="UP001500221"/>
    </source>
</evidence>
<evidence type="ECO:0000256" key="7">
    <source>
        <dbReference type="SAM" id="MobiDB-lite"/>
    </source>
</evidence>
<reference evidence="13" key="1">
    <citation type="journal article" date="2019" name="Int. J. Syst. Evol. Microbiol.">
        <title>The Global Catalogue of Microorganisms (GCM) 10K type strain sequencing project: providing services to taxonomists for standard genome sequencing and annotation.</title>
        <authorList>
            <consortium name="The Broad Institute Genomics Platform"/>
            <consortium name="The Broad Institute Genome Sequencing Center for Infectious Disease"/>
            <person name="Wu L."/>
            <person name="Ma J."/>
        </authorList>
    </citation>
    <scope>NUCLEOTIDE SEQUENCE [LARGE SCALE GENOMIC DNA]</scope>
    <source>
        <strain evidence="13">JCM 18459</strain>
    </source>
</reference>
<dbReference type="InterPro" id="IPR008276">
    <property type="entry name" value="C_nuclsd_transpt"/>
</dbReference>
<feature type="transmembrane region" description="Helical" evidence="8">
    <location>
        <begin position="378"/>
        <end position="400"/>
    </location>
</feature>
<evidence type="ECO:0000256" key="2">
    <source>
        <dbReference type="ARBA" id="ARBA00009033"/>
    </source>
</evidence>
<evidence type="ECO:0000256" key="1">
    <source>
        <dbReference type="ARBA" id="ARBA00004651"/>
    </source>
</evidence>
<comment type="similarity">
    <text evidence="2">Belongs to the concentrative nucleoside transporter (CNT) (TC 2.A.41) family.</text>
</comment>
<sequence length="442" mass="46348">MGALVRLQPMEWLEGLRGVLGLAVLLAVAWALSRSRRSVAWRTVGVALALQVGFALLVLRWGPGEDALGWVSDRVESLIGYAGEGTAFVFGPLLEVGGENQTIFALQVLPVIVFLGALVGLLYYLRVIQWATFIVGGALSKLLGVGKVESLYASTVIFLGQSEAPLMVQGYLHRLRQGQLFTIMSAGFAAAAGSTLVGYSLLGAPLEYLLAATVMNAPASLLIAKLMWPDDAPELPLDRRPDDAPPADRAAQPEDEPEEEPDVRDVRDEESANLIDALGRGAMAGGRIAVTVLALLIAFVAVVALANGILGAVGGWFGVDDLTFERILGWAVSPLAWLLGVPWSEASQAGSWIGQKTVLNEFVAYADFGPSVGDLSPVTVAVVTFALAGFANFSSIAIQIGTIGSLAPDRRAEVARLGLRALLAGSLANLANAAIAGVVISL</sequence>
<proteinExistence type="inferred from homology"/>
<evidence type="ECO:0000256" key="4">
    <source>
        <dbReference type="ARBA" id="ARBA00022692"/>
    </source>
</evidence>
<feature type="transmembrane region" description="Helical" evidence="8">
    <location>
        <begin position="39"/>
        <end position="61"/>
    </location>
</feature>
<evidence type="ECO:0000313" key="12">
    <source>
        <dbReference type="EMBL" id="GAA5145859.1"/>
    </source>
</evidence>
<evidence type="ECO:0000256" key="6">
    <source>
        <dbReference type="ARBA" id="ARBA00023136"/>
    </source>
</evidence>
<keyword evidence="6 8" id="KW-0472">Membrane</keyword>
<feature type="compositionally biased region" description="Acidic residues" evidence="7">
    <location>
        <begin position="253"/>
        <end position="262"/>
    </location>
</feature>
<feature type="transmembrane region" description="Helical" evidence="8">
    <location>
        <begin position="288"/>
        <end position="317"/>
    </location>
</feature>
<gene>
    <name evidence="12" type="ORF">GCM10023340_15870</name>
</gene>
<keyword evidence="5 8" id="KW-1133">Transmembrane helix</keyword>
<dbReference type="Pfam" id="PF07670">
    <property type="entry name" value="Gate"/>
    <property type="match status" value="1"/>
</dbReference>
<evidence type="ECO:0000259" key="9">
    <source>
        <dbReference type="Pfam" id="PF01773"/>
    </source>
</evidence>
<keyword evidence="13" id="KW-1185">Reference proteome</keyword>
<dbReference type="InterPro" id="IPR011657">
    <property type="entry name" value="CNT_C_dom"/>
</dbReference>
<evidence type="ECO:0000256" key="8">
    <source>
        <dbReference type="SAM" id="Phobius"/>
    </source>
</evidence>
<evidence type="ECO:0000259" key="11">
    <source>
        <dbReference type="Pfam" id="PF07670"/>
    </source>
</evidence>
<evidence type="ECO:0000259" key="10">
    <source>
        <dbReference type="Pfam" id="PF07662"/>
    </source>
</evidence>
<dbReference type="EMBL" id="BAABKG010000002">
    <property type="protein sequence ID" value="GAA5145859.1"/>
    <property type="molecule type" value="Genomic_DNA"/>
</dbReference>
<dbReference type="InterPro" id="IPR011642">
    <property type="entry name" value="Gate_dom"/>
</dbReference>
<evidence type="ECO:0000256" key="5">
    <source>
        <dbReference type="ARBA" id="ARBA00022989"/>
    </source>
</evidence>
<protein>
    <submittedName>
        <fullName evidence="12">NupC/NupG family nucleoside CNT transporter</fullName>
    </submittedName>
</protein>
<name>A0ABP9PFN1_9ACTN</name>
<feature type="transmembrane region" description="Helical" evidence="8">
    <location>
        <begin position="12"/>
        <end position="32"/>
    </location>
</feature>
<dbReference type="PANTHER" id="PTHR10590">
    <property type="entry name" value="SODIUM/NUCLEOSIDE COTRANSPORTER"/>
    <property type="match status" value="1"/>
</dbReference>
<dbReference type="InterPro" id="IPR002668">
    <property type="entry name" value="CNT_N_dom"/>
</dbReference>
<feature type="transmembrane region" description="Helical" evidence="8">
    <location>
        <begin position="180"/>
        <end position="202"/>
    </location>
</feature>